<proteinExistence type="predicted"/>
<dbReference type="AlphaFoldDB" id="A0A836JZ03"/>
<feature type="non-terminal residue" evidence="1">
    <location>
        <position position="1"/>
    </location>
</feature>
<evidence type="ECO:0000313" key="1">
    <source>
        <dbReference type="EMBL" id="KAG5325170.1"/>
    </source>
</evidence>
<dbReference type="Gene3D" id="3.30.420.10">
    <property type="entry name" value="Ribonuclease H-like superfamily/Ribonuclease H"/>
    <property type="match status" value="1"/>
</dbReference>
<dbReference type="GO" id="GO:0032259">
    <property type="term" value="P:methylation"/>
    <property type="evidence" value="ECO:0007669"/>
    <property type="project" value="UniProtKB-KW"/>
</dbReference>
<sequence length="327" mass="38115">MELPVKNVSTCELRAVIRFLTAKGLNGNEIHTELVHIYGDKCMSVQMMRWWRIYFLEGRGEVHDEQRAGRPKTAITDDAVAAVKKIILADRRFTIDKILDSMPPEIDICRTSIHTIITDHLRYRKVCAKWVPRLLSDDHKQKRLQSAGKFLDMLEDEGENVYSRIVTGDETWVHHTNPEMKRQSMVWKKSEESAPKKAKIQYSAVLNKLKSAIKQKRPGKLSRKVLLFHDNARLHSTKKTQTLLEKFKWEIFDHPPYSPDLAPSDFYLFPKLKESLGGHHFNSNDEVKDFVKLFFKKQGTDFYKLGLSKLPNRYKKCIQVQGDYVEK</sequence>
<dbReference type="Proteomes" id="UP000668214">
    <property type="component" value="Unassembled WGS sequence"/>
</dbReference>
<protein>
    <submittedName>
        <fullName evidence="1">SETMR methyltransferase</fullName>
    </submittedName>
</protein>
<dbReference type="GO" id="GO:0003676">
    <property type="term" value="F:nucleic acid binding"/>
    <property type="evidence" value="ECO:0007669"/>
    <property type="project" value="InterPro"/>
</dbReference>
<accession>A0A836JZ03</accession>
<dbReference type="PANTHER" id="PTHR46060:SF1">
    <property type="entry name" value="MARINER MOS1 TRANSPOSASE-LIKE PROTEIN"/>
    <property type="match status" value="1"/>
</dbReference>
<evidence type="ECO:0000313" key="2">
    <source>
        <dbReference type="Proteomes" id="UP000668214"/>
    </source>
</evidence>
<keyword evidence="1" id="KW-0489">Methyltransferase</keyword>
<gene>
    <name evidence="1" type="primary">Setmar_106</name>
    <name evidence="1" type="ORF">G6Z78_0007805</name>
</gene>
<dbReference type="EMBL" id="JAANIA010000279">
    <property type="protein sequence ID" value="KAG5325170.1"/>
    <property type="molecule type" value="Genomic_DNA"/>
</dbReference>
<name>A0A836JZ03_9HYME</name>
<keyword evidence="2" id="KW-1185">Reference proteome</keyword>
<organism evidence="1 2">
    <name type="scientific">Pseudoatta argentina</name>
    <dbReference type="NCBI Taxonomy" id="621737"/>
    <lineage>
        <taxon>Eukaryota</taxon>
        <taxon>Metazoa</taxon>
        <taxon>Ecdysozoa</taxon>
        <taxon>Arthropoda</taxon>
        <taxon>Hexapoda</taxon>
        <taxon>Insecta</taxon>
        <taxon>Pterygota</taxon>
        <taxon>Neoptera</taxon>
        <taxon>Endopterygota</taxon>
        <taxon>Hymenoptera</taxon>
        <taxon>Apocrita</taxon>
        <taxon>Aculeata</taxon>
        <taxon>Formicoidea</taxon>
        <taxon>Formicidae</taxon>
        <taxon>Myrmicinae</taxon>
        <taxon>Pseudoatta</taxon>
    </lineage>
</organism>
<keyword evidence="1" id="KW-0808">Transferase</keyword>
<dbReference type="InterPro" id="IPR036397">
    <property type="entry name" value="RNaseH_sf"/>
</dbReference>
<dbReference type="InterPro" id="IPR052709">
    <property type="entry name" value="Transposase-MT_Hybrid"/>
</dbReference>
<feature type="non-terminal residue" evidence="1">
    <location>
        <position position="327"/>
    </location>
</feature>
<dbReference type="PANTHER" id="PTHR46060">
    <property type="entry name" value="MARINER MOS1 TRANSPOSASE-LIKE PROTEIN"/>
    <property type="match status" value="1"/>
</dbReference>
<reference evidence="1" key="1">
    <citation type="submission" date="2020-02" db="EMBL/GenBank/DDBJ databases">
        <title>Relaxed selection underlies rapid genomic changes in the transitions from sociality to social parasitism in ants.</title>
        <authorList>
            <person name="Bi X."/>
        </authorList>
    </citation>
    <scope>NUCLEOTIDE SEQUENCE</scope>
    <source>
        <strain evidence="1">BGI-DK2014c</strain>
        <tissue evidence="1">Whole body</tissue>
    </source>
</reference>
<dbReference type="GO" id="GO:0008168">
    <property type="term" value="F:methyltransferase activity"/>
    <property type="evidence" value="ECO:0007669"/>
    <property type="project" value="UniProtKB-KW"/>
</dbReference>
<comment type="caution">
    <text evidence="1">The sequence shown here is derived from an EMBL/GenBank/DDBJ whole genome shotgun (WGS) entry which is preliminary data.</text>
</comment>